<evidence type="ECO:0000259" key="3">
    <source>
        <dbReference type="Pfam" id="PF07261"/>
    </source>
</evidence>
<evidence type="ECO:0000259" key="4">
    <source>
        <dbReference type="Pfam" id="PF25888"/>
    </source>
</evidence>
<organism evidence="5 6">
    <name type="scientific">Lactiplantibacillus modestisalitolerans</name>
    <dbReference type="NCBI Taxonomy" id="1457219"/>
    <lineage>
        <taxon>Bacteria</taxon>
        <taxon>Bacillati</taxon>
        <taxon>Bacillota</taxon>
        <taxon>Bacilli</taxon>
        <taxon>Lactobacillales</taxon>
        <taxon>Lactobacillaceae</taxon>
        <taxon>Lactiplantibacillus</taxon>
    </lineage>
</organism>
<evidence type="ECO:0000313" key="5">
    <source>
        <dbReference type="EMBL" id="MFB9770648.1"/>
    </source>
</evidence>
<keyword evidence="6" id="KW-1185">Reference proteome</keyword>
<evidence type="ECO:0000256" key="2">
    <source>
        <dbReference type="SAM" id="MobiDB-lite"/>
    </source>
</evidence>
<feature type="domain" description="DnaB/C C-terminal" evidence="3">
    <location>
        <begin position="335"/>
        <end position="409"/>
    </location>
</feature>
<feature type="compositionally biased region" description="Polar residues" evidence="2">
    <location>
        <begin position="444"/>
        <end position="465"/>
    </location>
</feature>
<dbReference type="Pfam" id="PF25888">
    <property type="entry name" value="WHD_DnaB"/>
    <property type="match status" value="1"/>
</dbReference>
<dbReference type="EMBL" id="JBHLZY010000026">
    <property type="protein sequence ID" value="MFB9770648.1"/>
    <property type="molecule type" value="Genomic_DNA"/>
</dbReference>
<comment type="similarity">
    <text evidence="1">Belongs to the DnaB/DnaD family.</text>
</comment>
<feature type="compositionally biased region" description="Basic and acidic residues" evidence="2">
    <location>
        <begin position="468"/>
        <end position="484"/>
    </location>
</feature>
<name>A0ABV5WWY2_9LACO</name>
<gene>
    <name evidence="5" type="ORF">ACFFLI_12305</name>
</gene>
<feature type="compositionally biased region" description="Basic residues" evidence="2">
    <location>
        <begin position="423"/>
        <end position="432"/>
    </location>
</feature>
<dbReference type="RefSeq" id="WP_137641744.1">
    <property type="nucleotide sequence ID" value="NZ_BJEA01000003.1"/>
</dbReference>
<comment type="caution">
    <text evidence="5">The sequence shown here is derived from an EMBL/GenBank/DDBJ whole genome shotgun (WGS) entry which is preliminary data.</text>
</comment>
<dbReference type="Proteomes" id="UP001589691">
    <property type="component" value="Unassembled WGS sequence"/>
</dbReference>
<accession>A0ABV5WWY2</accession>
<evidence type="ECO:0000313" key="6">
    <source>
        <dbReference type="Proteomes" id="UP001589691"/>
    </source>
</evidence>
<dbReference type="InterPro" id="IPR006343">
    <property type="entry name" value="DnaB/C_C"/>
</dbReference>
<proteinExistence type="inferred from homology"/>
<evidence type="ECO:0000256" key="1">
    <source>
        <dbReference type="ARBA" id="ARBA00093462"/>
    </source>
</evidence>
<dbReference type="InterPro" id="IPR058660">
    <property type="entry name" value="WHD_DnaB"/>
</dbReference>
<reference evidence="5 6" key="1">
    <citation type="submission" date="2024-09" db="EMBL/GenBank/DDBJ databases">
        <authorList>
            <person name="Sun Q."/>
            <person name="Mori K."/>
        </authorList>
    </citation>
    <scope>NUCLEOTIDE SEQUENCE [LARGE SCALE GENOMIC DNA]</scope>
    <source>
        <strain evidence="5 6">TBRC 4576</strain>
    </source>
</reference>
<feature type="region of interest" description="Disordered" evidence="2">
    <location>
        <begin position="411"/>
        <end position="484"/>
    </location>
</feature>
<dbReference type="Pfam" id="PF07261">
    <property type="entry name" value="DnaB_2"/>
    <property type="match status" value="1"/>
</dbReference>
<protein>
    <submittedName>
        <fullName evidence="5">Replication initiation and membrane attachment family protein</fullName>
    </submittedName>
</protein>
<feature type="domain" description="Replicative helicase loading/DNA remodeling protein DnaB N-terminal winged helix" evidence="4">
    <location>
        <begin position="30"/>
        <end position="253"/>
    </location>
</feature>
<sequence length="484" mass="54198">MVNAMQNHDEPQLTPKTGLVVLTAPALSAAQQAVLAELYLPLIGPLAYSLYAALRSLQSSENELSNRRSHAELLGVLNVDLPTVLAARQKLEATGLLRSYFQQDELGAVYIYQLQAPLLAQQFFADDLLSVLLLDTVGEHRFQQLTSDFTAQPVDLKRARDVSASILDVFHIASAKVTQTPLTVQKARAQLAANEPAERANGVLTDDQFDWQLLGQILNQNYVDTKQVARSRQLIITESRVYGINEVEMAKLISEVASLTTGQFDENQLKLMIARRYERPTYTTPVQATTQAAAVPTSAQPQATKAAQTAASQFEPEEQQLIAYTKQRTPYDFIADIKQENHGFVTTGENRLIHELVGRHQLTDPVINMLIYYVLQDRERAALNRNLLETVANDWQRHGVDTPEAALQYVRKRQQAQSQPRTSQRRNRTNRPTRKEVMPKWAQEQAQGKTGQATGSKNNQLTAAQRKQLAERVAKYDTDSQKGD</sequence>